<dbReference type="CDD" id="cd16018">
    <property type="entry name" value="Enpp"/>
    <property type="match status" value="1"/>
</dbReference>
<dbReference type="AlphaFoldDB" id="A0A5N7AIC6"/>
<dbReference type="EMBL" id="ML737572">
    <property type="protein sequence ID" value="KAE8369631.1"/>
    <property type="molecule type" value="Genomic_DNA"/>
</dbReference>
<dbReference type="OrthoDB" id="445007at2759"/>
<dbReference type="GeneID" id="43656122"/>
<dbReference type="InterPro" id="IPR012710">
    <property type="entry name" value="Phosphonoacetate_hydro"/>
</dbReference>
<dbReference type="PANTHER" id="PTHR10151">
    <property type="entry name" value="ECTONUCLEOTIDE PYROPHOSPHATASE/PHOSPHODIESTERASE"/>
    <property type="match status" value="1"/>
</dbReference>
<protein>
    <submittedName>
        <fullName evidence="1">Alkaline-phosphatase-like protein</fullName>
    </submittedName>
</protein>
<dbReference type="Gene3D" id="3.30.1360.110">
    <property type="entry name" value="Domain 2, Phosphonoacetate Hydrolase"/>
    <property type="match status" value="1"/>
</dbReference>
<dbReference type="InterPro" id="IPR023116">
    <property type="entry name" value="Phosphonoacetate_hydro_insert"/>
</dbReference>
<dbReference type="RefSeq" id="XP_031932712.1">
    <property type="nucleotide sequence ID" value="XM_032071676.1"/>
</dbReference>
<reference evidence="1 2" key="1">
    <citation type="submission" date="2019-04" db="EMBL/GenBank/DDBJ databases">
        <title>Friends and foes A comparative genomics studyof 23 Aspergillus species from section Flavi.</title>
        <authorList>
            <consortium name="DOE Joint Genome Institute"/>
            <person name="Kjaerbolling I."/>
            <person name="Vesth T."/>
            <person name="Frisvad J.C."/>
            <person name="Nybo J.L."/>
            <person name="Theobald S."/>
            <person name="Kildgaard S."/>
            <person name="Isbrandt T."/>
            <person name="Kuo A."/>
            <person name="Sato A."/>
            <person name="Lyhne E.K."/>
            <person name="Kogle M.E."/>
            <person name="Wiebenga A."/>
            <person name="Kun R.S."/>
            <person name="Lubbers R.J."/>
            <person name="Makela M.R."/>
            <person name="Barry K."/>
            <person name="Chovatia M."/>
            <person name="Clum A."/>
            <person name="Daum C."/>
            <person name="Haridas S."/>
            <person name="He G."/>
            <person name="LaButti K."/>
            <person name="Lipzen A."/>
            <person name="Mondo S."/>
            <person name="Riley R."/>
            <person name="Salamov A."/>
            <person name="Simmons B.A."/>
            <person name="Magnuson J.K."/>
            <person name="Henrissat B."/>
            <person name="Mortensen U.H."/>
            <person name="Larsen T.O."/>
            <person name="Devries R.P."/>
            <person name="Grigoriev I.V."/>
            <person name="Machida M."/>
            <person name="Baker S.E."/>
            <person name="Andersen M.R."/>
        </authorList>
    </citation>
    <scope>NUCLEOTIDE SEQUENCE [LARGE SCALE GENOMIC DNA]</scope>
    <source>
        <strain evidence="1 2">CBS 763.97</strain>
    </source>
</reference>
<dbReference type="GO" id="GO:0047400">
    <property type="term" value="F:phosphonoacetate hydrolase activity"/>
    <property type="evidence" value="ECO:0007669"/>
    <property type="project" value="InterPro"/>
</dbReference>
<organism evidence="1 2">
    <name type="scientific">Aspergillus caelatus</name>
    <dbReference type="NCBI Taxonomy" id="61420"/>
    <lineage>
        <taxon>Eukaryota</taxon>
        <taxon>Fungi</taxon>
        <taxon>Dikarya</taxon>
        <taxon>Ascomycota</taxon>
        <taxon>Pezizomycotina</taxon>
        <taxon>Eurotiomycetes</taxon>
        <taxon>Eurotiomycetidae</taxon>
        <taxon>Eurotiales</taxon>
        <taxon>Aspergillaceae</taxon>
        <taxon>Aspergillus</taxon>
        <taxon>Aspergillus subgen. Circumdati</taxon>
    </lineage>
</organism>
<dbReference type="NCBIfam" id="TIGR02335">
    <property type="entry name" value="hydr_PhnA"/>
    <property type="match status" value="1"/>
</dbReference>
<evidence type="ECO:0000313" key="1">
    <source>
        <dbReference type="EMBL" id="KAE8369631.1"/>
    </source>
</evidence>
<dbReference type="Pfam" id="PF01663">
    <property type="entry name" value="Phosphodiest"/>
    <property type="match status" value="1"/>
</dbReference>
<dbReference type="SUPFAM" id="SSF53649">
    <property type="entry name" value="Alkaline phosphatase-like"/>
    <property type="match status" value="1"/>
</dbReference>
<dbReference type="Proteomes" id="UP000326268">
    <property type="component" value="Unassembled WGS sequence"/>
</dbReference>
<dbReference type="InterPro" id="IPR017850">
    <property type="entry name" value="Alkaline_phosphatase_core_sf"/>
</dbReference>
<sequence>MEHPNPQATFTLHFREYHLPKRPTVVVCIDGFDPEYLQSGLDRGLLPTFASFLKNGFHATGKSCMPSFTNPNNVSIITGAPPSIHGIAGNFFLDRSTGKETMICDDSLLRGSTLLEQMSQRGVRIAAVTAKDKLRKILAHGLKDDAVCFSAEKAAECTLAENGITDVEQWVGRPAPSQYSADLSLYVLDAGIKLLQEDKSDFLYLTLSDYVQHKHGPGSPEADDFMNTIDERLAKLAAMAVVGVTGDHGMSRKSNDAGEPNVLFLQDVLNAKFGKNATRVICPITDPFVRHHGALGSFVRVYLRNQTLLEPALAFCQALTETEVALSGEDAAKKYAMPLDREGDIVVISTSSTVIGSCRSEHDLSSVMDFPLRSHGGLSEKAVPVILSRAVNDVQAARSRNWNNYDVFDLVLNWSN</sequence>
<keyword evidence="2" id="KW-1185">Reference proteome</keyword>
<gene>
    <name evidence="1" type="ORF">BDV27DRAFT_152923</name>
</gene>
<dbReference type="Gene3D" id="3.40.720.10">
    <property type="entry name" value="Alkaline Phosphatase, subunit A"/>
    <property type="match status" value="1"/>
</dbReference>
<dbReference type="InterPro" id="IPR002591">
    <property type="entry name" value="Phosphodiest/P_Trfase"/>
</dbReference>
<dbReference type="PANTHER" id="PTHR10151:SF120">
    <property type="entry name" value="BIS(5'-ADENOSYL)-TRIPHOSPHATASE"/>
    <property type="match status" value="1"/>
</dbReference>
<name>A0A5N7AIC6_9EURO</name>
<evidence type="ECO:0000313" key="2">
    <source>
        <dbReference type="Proteomes" id="UP000326268"/>
    </source>
</evidence>
<accession>A0A5N7AIC6</accession>
<proteinExistence type="predicted"/>